<dbReference type="InterPro" id="IPR005835">
    <property type="entry name" value="NTP_transferase_dom"/>
</dbReference>
<evidence type="ECO:0000256" key="11">
    <source>
        <dbReference type="ARBA" id="ARBA00049336"/>
    </source>
</evidence>
<dbReference type="EMBL" id="JAHHIF010000010">
    <property type="protein sequence ID" value="MBW4544651.1"/>
    <property type="molecule type" value="Genomic_DNA"/>
</dbReference>
<dbReference type="InterPro" id="IPR029044">
    <property type="entry name" value="Nucleotide-diphossugar_trans"/>
</dbReference>
<sequence>MTNSHQTNKQKVIGLLPAGGYATRISPLPVSKELYPIGFRHVEEGGSLRPKVVCHYLLEKMQLAGIEQAFFILRAGKWDIPAYFRDGTMLKMNLGYLIMNLPYGVPYTLDQAYPFVQDSLVALGFPDILFQPDDAYVQLLARQATTQADVVLGLFPTNQPQKAGMVDFDTTGRVQLIVEKPHETDLRYMWGIAVWTPTFTQFMHEYIVVIESGKVRSEAADSLPPQSEIPIGDVIQAAIYKGLRVEAEVFPQGSYLDIGTPDDLVRAVRDFSVEV</sequence>
<evidence type="ECO:0000256" key="2">
    <source>
        <dbReference type="ARBA" id="ARBA00010480"/>
    </source>
</evidence>
<dbReference type="GO" id="GO:0008879">
    <property type="term" value="F:glucose-1-phosphate thymidylyltransferase activity"/>
    <property type="evidence" value="ECO:0007669"/>
    <property type="project" value="UniProtKB-EC"/>
</dbReference>
<keyword evidence="5" id="KW-0808">Transferase</keyword>
<evidence type="ECO:0000256" key="5">
    <source>
        <dbReference type="ARBA" id="ARBA00022679"/>
    </source>
</evidence>
<keyword evidence="7" id="KW-0479">Metal-binding</keyword>
<dbReference type="GO" id="GO:0046872">
    <property type="term" value="F:metal ion binding"/>
    <property type="evidence" value="ECO:0007669"/>
    <property type="project" value="UniProtKB-KW"/>
</dbReference>
<keyword evidence="6" id="KW-0548">Nucleotidyltransferase</keyword>
<dbReference type="EC" id="2.7.7.24" evidence="3"/>
<comment type="catalytic activity">
    <reaction evidence="11">
        <text>dTTP + alpha-D-glucose 1-phosphate + H(+) = dTDP-alpha-D-glucose + diphosphate</text>
        <dbReference type="Rhea" id="RHEA:15225"/>
        <dbReference type="ChEBI" id="CHEBI:15378"/>
        <dbReference type="ChEBI" id="CHEBI:33019"/>
        <dbReference type="ChEBI" id="CHEBI:37568"/>
        <dbReference type="ChEBI" id="CHEBI:57477"/>
        <dbReference type="ChEBI" id="CHEBI:58601"/>
        <dbReference type="EC" id="2.7.7.24"/>
    </reaction>
</comment>
<protein>
    <recommendedName>
        <fullName evidence="4">Glucose-1-phosphate thymidylyltransferase</fullName>
        <ecNumber evidence="3">2.7.7.24</ecNumber>
    </recommendedName>
    <alternativeName>
        <fullName evidence="10">dTDP-glucose pyrophosphorylase</fullName>
    </alternativeName>
    <alternativeName>
        <fullName evidence="9">dTDP-glucose synthase</fullName>
    </alternativeName>
</protein>
<name>A0A951UAL3_9CYAN</name>
<accession>A0A951UAL3</accession>
<comment type="cofactor">
    <cofactor evidence="1">
        <name>Mg(2+)</name>
        <dbReference type="ChEBI" id="CHEBI:18420"/>
    </cofactor>
</comment>
<dbReference type="PANTHER" id="PTHR43532:SF1">
    <property type="entry name" value="GLUCOSE-1-PHOSPHATE THYMIDYLYLTRANSFERASE 1"/>
    <property type="match status" value="1"/>
</dbReference>
<evidence type="ECO:0000259" key="12">
    <source>
        <dbReference type="Pfam" id="PF00483"/>
    </source>
</evidence>
<comment type="similarity">
    <text evidence="2">Belongs to the glucose-1-phosphate thymidylyltransferase family.</text>
</comment>
<reference evidence="13" key="2">
    <citation type="journal article" date="2022" name="Microbiol. Resour. Announc.">
        <title>Metagenome Sequencing to Explore Phylogenomics of Terrestrial Cyanobacteria.</title>
        <authorList>
            <person name="Ward R.D."/>
            <person name="Stajich J.E."/>
            <person name="Johansen J.R."/>
            <person name="Huntemann M."/>
            <person name="Clum A."/>
            <person name="Foster B."/>
            <person name="Foster B."/>
            <person name="Roux S."/>
            <person name="Palaniappan K."/>
            <person name="Varghese N."/>
            <person name="Mukherjee S."/>
            <person name="Reddy T.B.K."/>
            <person name="Daum C."/>
            <person name="Copeland A."/>
            <person name="Chen I.A."/>
            <person name="Ivanova N.N."/>
            <person name="Kyrpides N.C."/>
            <person name="Shapiro N."/>
            <person name="Eloe-Fadrosh E.A."/>
            <person name="Pietrasiak N."/>
        </authorList>
    </citation>
    <scope>NUCLEOTIDE SEQUENCE</scope>
    <source>
        <strain evidence="13">CPER-KK1</strain>
    </source>
</reference>
<dbReference type="PANTHER" id="PTHR43532">
    <property type="entry name" value="GLUCOSE-1-PHOSPHATE THYMIDYLYLTRANSFERASE"/>
    <property type="match status" value="1"/>
</dbReference>
<dbReference type="AlphaFoldDB" id="A0A951UAL3"/>
<reference evidence="13" key="1">
    <citation type="submission" date="2021-05" db="EMBL/GenBank/DDBJ databases">
        <authorList>
            <person name="Pietrasiak N."/>
            <person name="Ward R."/>
            <person name="Stajich J.E."/>
            <person name="Kurbessoian T."/>
        </authorList>
    </citation>
    <scope>NUCLEOTIDE SEQUENCE</scope>
    <source>
        <strain evidence="13">CPER-KK1</strain>
    </source>
</reference>
<dbReference type="Gene3D" id="3.90.550.10">
    <property type="entry name" value="Spore Coat Polysaccharide Biosynthesis Protein SpsA, Chain A"/>
    <property type="match status" value="1"/>
</dbReference>
<dbReference type="InterPro" id="IPR005907">
    <property type="entry name" value="G1P_thy_trans_s"/>
</dbReference>
<evidence type="ECO:0000256" key="6">
    <source>
        <dbReference type="ARBA" id="ARBA00022695"/>
    </source>
</evidence>
<dbReference type="Pfam" id="PF00483">
    <property type="entry name" value="NTP_transferase"/>
    <property type="match status" value="1"/>
</dbReference>
<dbReference type="Proteomes" id="UP000753908">
    <property type="component" value="Unassembled WGS sequence"/>
</dbReference>
<organism evidence="13 14">
    <name type="scientific">Symplocastrum torsivum CPER-KK1</name>
    <dbReference type="NCBI Taxonomy" id="450513"/>
    <lineage>
        <taxon>Bacteria</taxon>
        <taxon>Bacillati</taxon>
        <taxon>Cyanobacteriota</taxon>
        <taxon>Cyanophyceae</taxon>
        <taxon>Oscillatoriophycideae</taxon>
        <taxon>Oscillatoriales</taxon>
        <taxon>Microcoleaceae</taxon>
        <taxon>Symplocastrum</taxon>
    </lineage>
</organism>
<dbReference type="SUPFAM" id="SSF53448">
    <property type="entry name" value="Nucleotide-diphospho-sugar transferases"/>
    <property type="match status" value="1"/>
</dbReference>
<evidence type="ECO:0000256" key="10">
    <source>
        <dbReference type="ARBA" id="ARBA00032598"/>
    </source>
</evidence>
<keyword evidence="8" id="KW-0460">Magnesium</keyword>
<feature type="domain" description="Nucleotidyl transferase" evidence="12">
    <location>
        <begin position="16"/>
        <end position="270"/>
    </location>
</feature>
<evidence type="ECO:0000313" key="13">
    <source>
        <dbReference type="EMBL" id="MBW4544651.1"/>
    </source>
</evidence>
<evidence type="ECO:0000256" key="1">
    <source>
        <dbReference type="ARBA" id="ARBA00001946"/>
    </source>
</evidence>
<comment type="caution">
    <text evidence="13">The sequence shown here is derived from an EMBL/GenBank/DDBJ whole genome shotgun (WGS) entry which is preliminary data.</text>
</comment>
<evidence type="ECO:0000256" key="3">
    <source>
        <dbReference type="ARBA" id="ARBA00012461"/>
    </source>
</evidence>
<evidence type="ECO:0000256" key="7">
    <source>
        <dbReference type="ARBA" id="ARBA00022723"/>
    </source>
</evidence>
<evidence type="ECO:0000256" key="8">
    <source>
        <dbReference type="ARBA" id="ARBA00022842"/>
    </source>
</evidence>
<gene>
    <name evidence="13" type="ORF">KME25_09445</name>
</gene>
<evidence type="ECO:0000313" key="14">
    <source>
        <dbReference type="Proteomes" id="UP000753908"/>
    </source>
</evidence>
<evidence type="ECO:0000256" key="9">
    <source>
        <dbReference type="ARBA" id="ARBA00032492"/>
    </source>
</evidence>
<evidence type="ECO:0000256" key="4">
    <source>
        <dbReference type="ARBA" id="ARBA00017654"/>
    </source>
</evidence>
<proteinExistence type="inferred from homology"/>